<name>A0ACC0JUJ4_CHOFU</name>
<sequence length="412" mass="47278">MRTLFDIMDDKHVGYVKLTDIENRWRDDRTKGLPRGVIESLQKVASHDGLLTFDRFCTGLKICLLCNQVDKNCDKGNRLNDDVEISCNVQTNVNNQGHHRPPSAPLLDVDIQSQDKNWHAIKNTENTSQQRTISMPQLLARKDVPFQELRHHGSVATVNKHDRVFGPPKPPRLEKISADRKEATRPSYKTEEEPGFGNEDIVDVKIDFEEVARSVEEPSRGLGDGRSANETQAQIGVRRTSRRREPRRHTLHNGVDYNLLKRMKQIEQEKDVLLQGLNAVEEAREWYLKQLSEVQEKMRHAGRMGVYVEPWSEAHQERLELLRARVQELNRQLGALATGWRRGPLSLHMNLALPAAPPAPAHATVLRSQNRMLAEEVNRKNDRIAVLEREKSALIREVLGQRNRNKIMDNFA</sequence>
<accession>A0ACC0JUJ4</accession>
<proteinExistence type="predicted"/>
<organism evidence="1 2">
    <name type="scientific">Choristoneura fumiferana</name>
    <name type="common">Spruce budworm moth</name>
    <name type="synonym">Archips fumiferana</name>
    <dbReference type="NCBI Taxonomy" id="7141"/>
    <lineage>
        <taxon>Eukaryota</taxon>
        <taxon>Metazoa</taxon>
        <taxon>Ecdysozoa</taxon>
        <taxon>Arthropoda</taxon>
        <taxon>Hexapoda</taxon>
        <taxon>Insecta</taxon>
        <taxon>Pterygota</taxon>
        <taxon>Neoptera</taxon>
        <taxon>Endopterygota</taxon>
        <taxon>Lepidoptera</taxon>
        <taxon>Glossata</taxon>
        <taxon>Ditrysia</taxon>
        <taxon>Tortricoidea</taxon>
        <taxon>Tortricidae</taxon>
        <taxon>Tortricinae</taxon>
        <taxon>Choristoneura</taxon>
    </lineage>
</organism>
<keyword evidence="2" id="KW-1185">Reference proteome</keyword>
<evidence type="ECO:0000313" key="2">
    <source>
        <dbReference type="Proteomes" id="UP001064048"/>
    </source>
</evidence>
<reference evidence="1 2" key="1">
    <citation type="journal article" date="2022" name="Genome Biol. Evol.">
        <title>The Spruce Budworm Genome: Reconstructing the Evolutionary History of Antifreeze Proteins.</title>
        <authorList>
            <person name="Beliveau C."/>
            <person name="Gagne P."/>
            <person name="Picq S."/>
            <person name="Vernygora O."/>
            <person name="Keeling C.I."/>
            <person name="Pinkney K."/>
            <person name="Doucet D."/>
            <person name="Wen F."/>
            <person name="Johnston J.S."/>
            <person name="Maaroufi H."/>
            <person name="Boyle B."/>
            <person name="Laroche J."/>
            <person name="Dewar K."/>
            <person name="Juretic N."/>
            <person name="Blackburn G."/>
            <person name="Nisole A."/>
            <person name="Brunet B."/>
            <person name="Brandao M."/>
            <person name="Lumley L."/>
            <person name="Duan J."/>
            <person name="Quan G."/>
            <person name="Lucarotti C.J."/>
            <person name="Roe A.D."/>
            <person name="Sperling F.A.H."/>
            <person name="Levesque R.C."/>
            <person name="Cusson M."/>
        </authorList>
    </citation>
    <scope>NUCLEOTIDE SEQUENCE [LARGE SCALE GENOMIC DNA]</scope>
    <source>
        <strain evidence="1">Glfc:IPQL:Cfum</strain>
    </source>
</reference>
<evidence type="ECO:0000313" key="1">
    <source>
        <dbReference type="EMBL" id="KAI8427704.1"/>
    </source>
</evidence>
<gene>
    <name evidence="1" type="ORF">MSG28_002153</name>
</gene>
<dbReference type="Proteomes" id="UP001064048">
    <property type="component" value="Chromosome 3"/>
</dbReference>
<comment type="caution">
    <text evidence="1">The sequence shown here is derived from an EMBL/GenBank/DDBJ whole genome shotgun (WGS) entry which is preliminary data.</text>
</comment>
<protein>
    <submittedName>
        <fullName evidence="1">Uncharacterized protein</fullName>
    </submittedName>
</protein>
<dbReference type="EMBL" id="CM046103">
    <property type="protein sequence ID" value="KAI8427704.1"/>
    <property type="molecule type" value="Genomic_DNA"/>
</dbReference>